<dbReference type="EMBL" id="JACJIA010000002">
    <property type="protein sequence ID" value="MBA8950017.1"/>
    <property type="molecule type" value="Genomic_DNA"/>
</dbReference>
<protein>
    <submittedName>
        <fullName evidence="1">Uncharacterized protein</fullName>
    </submittedName>
</protein>
<comment type="caution">
    <text evidence="1">The sequence shown here is derived from an EMBL/GenBank/DDBJ whole genome shotgun (WGS) entry which is preliminary data.</text>
</comment>
<reference evidence="1 2" key="1">
    <citation type="submission" date="2020-08" db="EMBL/GenBank/DDBJ databases">
        <title>Genomic Encyclopedia of Type Strains, Phase IV (KMG-IV): sequencing the most valuable type-strain genomes for metagenomic binning, comparative biology and taxonomic classification.</title>
        <authorList>
            <person name="Goeker M."/>
        </authorList>
    </citation>
    <scope>NUCLEOTIDE SEQUENCE [LARGE SCALE GENOMIC DNA]</scope>
    <source>
        <strain evidence="1 2">DSM 44197</strain>
    </source>
</reference>
<keyword evidence="2" id="KW-1185">Reference proteome</keyword>
<name>A0A7W3LKW7_ACTNM</name>
<dbReference type="AlphaFoldDB" id="A0A7W3LKW7"/>
<proteinExistence type="predicted"/>
<gene>
    <name evidence="1" type="ORF">HNR61_001630</name>
</gene>
<accession>A0A7W3LKW7</accession>
<sequence length="29" mass="3064">MLIHALAACGWPLPQRIHRDRTGPGPAGA</sequence>
<evidence type="ECO:0000313" key="1">
    <source>
        <dbReference type="EMBL" id="MBA8950017.1"/>
    </source>
</evidence>
<organism evidence="1 2">
    <name type="scientific">Actinomadura namibiensis</name>
    <dbReference type="NCBI Taxonomy" id="182080"/>
    <lineage>
        <taxon>Bacteria</taxon>
        <taxon>Bacillati</taxon>
        <taxon>Actinomycetota</taxon>
        <taxon>Actinomycetes</taxon>
        <taxon>Streptosporangiales</taxon>
        <taxon>Thermomonosporaceae</taxon>
        <taxon>Actinomadura</taxon>
    </lineage>
</organism>
<dbReference type="Proteomes" id="UP000572680">
    <property type="component" value="Unassembled WGS sequence"/>
</dbReference>
<evidence type="ECO:0000313" key="2">
    <source>
        <dbReference type="Proteomes" id="UP000572680"/>
    </source>
</evidence>